<evidence type="ECO:0000259" key="6">
    <source>
        <dbReference type="PROSITE" id="PS50111"/>
    </source>
</evidence>
<dbReference type="SMART" id="SM00283">
    <property type="entry name" value="MA"/>
    <property type="match status" value="1"/>
</dbReference>
<organism evidence="8 9">
    <name type="scientific">Reinekea blandensis MED297</name>
    <dbReference type="NCBI Taxonomy" id="314283"/>
    <lineage>
        <taxon>Bacteria</taxon>
        <taxon>Pseudomonadati</taxon>
        <taxon>Pseudomonadota</taxon>
        <taxon>Gammaproteobacteria</taxon>
        <taxon>Oceanospirillales</taxon>
        <taxon>Saccharospirillaceae</taxon>
        <taxon>Reinekea</taxon>
    </lineage>
</organism>
<dbReference type="CDD" id="cd06225">
    <property type="entry name" value="HAMP"/>
    <property type="match status" value="1"/>
</dbReference>
<dbReference type="Proteomes" id="UP000005953">
    <property type="component" value="Unassembled WGS sequence"/>
</dbReference>
<reference evidence="8 9" key="1">
    <citation type="submission" date="2006-02" db="EMBL/GenBank/DDBJ databases">
        <authorList>
            <person name="Pinhassi J."/>
            <person name="Pedros-Alio C."/>
            <person name="Ferriera S."/>
            <person name="Johnson J."/>
            <person name="Kravitz S."/>
            <person name="Halpern A."/>
            <person name="Remington K."/>
            <person name="Beeson K."/>
            <person name="Tran B."/>
            <person name="Rogers Y.-H."/>
            <person name="Friedman R."/>
            <person name="Venter J.C."/>
        </authorList>
    </citation>
    <scope>NUCLEOTIDE SEQUENCE [LARGE SCALE GENOMIC DNA]</scope>
    <source>
        <strain evidence="8 9">MED297</strain>
    </source>
</reference>
<dbReference type="Gene3D" id="1.10.287.950">
    <property type="entry name" value="Methyl-accepting chemotaxis protein"/>
    <property type="match status" value="1"/>
</dbReference>
<keyword evidence="5" id="KW-0812">Transmembrane</keyword>
<dbReference type="CDD" id="cd11386">
    <property type="entry name" value="MCP_signal"/>
    <property type="match status" value="1"/>
</dbReference>
<keyword evidence="5" id="KW-1133">Transmembrane helix</keyword>
<evidence type="ECO:0000259" key="7">
    <source>
        <dbReference type="PROSITE" id="PS50885"/>
    </source>
</evidence>
<dbReference type="GO" id="GO:0016020">
    <property type="term" value="C:membrane"/>
    <property type="evidence" value="ECO:0007669"/>
    <property type="project" value="UniProtKB-SubCell"/>
</dbReference>
<dbReference type="InterPro" id="IPR003660">
    <property type="entry name" value="HAMP_dom"/>
</dbReference>
<comment type="subcellular location">
    <subcellularLocation>
        <location evidence="1">Membrane</location>
    </subcellularLocation>
</comment>
<dbReference type="InterPro" id="IPR004090">
    <property type="entry name" value="Chemotax_Me-accpt_rcpt"/>
</dbReference>
<dbReference type="Pfam" id="PF00672">
    <property type="entry name" value="HAMP"/>
    <property type="match status" value="1"/>
</dbReference>
<evidence type="ECO:0000313" key="8">
    <source>
        <dbReference type="EMBL" id="EAR07872.1"/>
    </source>
</evidence>
<comment type="similarity">
    <text evidence="3">Belongs to the methyl-accepting chemotaxis (MCP) protein family.</text>
</comment>
<dbReference type="EMBL" id="AAOE01000030">
    <property type="protein sequence ID" value="EAR07872.1"/>
    <property type="molecule type" value="Genomic_DNA"/>
</dbReference>
<keyword evidence="9" id="KW-1185">Reference proteome</keyword>
<name>A4BJ27_9GAMM</name>
<dbReference type="PANTHER" id="PTHR32089">
    <property type="entry name" value="METHYL-ACCEPTING CHEMOTAXIS PROTEIN MCPB"/>
    <property type="match status" value="1"/>
</dbReference>
<dbReference type="PRINTS" id="PR00260">
    <property type="entry name" value="CHEMTRNSDUCR"/>
</dbReference>
<dbReference type="PANTHER" id="PTHR32089:SF112">
    <property type="entry name" value="LYSOZYME-LIKE PROTEIN-RELATED"/>
    <property type="match status" value="1"/>
</dbReference>
<feature type="domain" description="HAMP" evidence="7">
    <location>
        <begin position="192"/>
        <end position="244"/>
    </location>
</feature>
<proteinExistence type="inferred from homology"/>
<dbReference type="Pfam" id="PF00015">
    <property type="entry name" value="MCPsignal"/>
    <property type="match status" value="1"/>
</dbReference>
<dbReference type="OrthoDB" id="49457at2"/>
<keyword evidence="5" id="KW-0472">Membrane</keyword>
<dbReference type="FunFam" id="1.10.287.950:FF:000001">
    <property type="entry name" value="Methyl-accepting chemotaxis sensory transducer"/>
    <property type="match status" value="1"/>
</dbReference>
<dbReference type="SMART" id="SM00304">
    <property type="entry name" value="HAMP"/>
    <property type="match status" value="2"/>
</dbReference>
<evidence type="ECO:0000256" key="5">
    <source>
        <dbReference type="SAM" id="Phobius"/>
    </source>
</evidence>
<evidence type="ECO:0000256" key="4">
    <source>
        <dbReference type="PROSITE-ProRule" id="PRU00284"/>
    </source>
</evidence>
<dbReference type="InterPro" id="IPR004089">
    <property type="entry name" value="MCPsignal_dom"/>
</dbReference>
<gene>
    <name evidence="8" type="ORF">MED297_08631</name>
</gene>
<comment type="caution">
    <text evidence="8">The sequence shown here is derived from an EMBL/GenBank/DDBJ whole genome shotgun (WGS) entry which is preliminary data.</text>
</comment>
<accession>A4BJ27</accession>
<dbReference type="GO" id="GO:0006935">
    <property type="term" value="P:chemotaxis"/>
    <property type="evidence" value="ECO:0007669"/>
    <property type="project" value="InterPro"/>
</dbReference>
<dbReference type="GO" id="GO:0007165">
    <property type="term" value="P:signal transduction"/>
    <property type="evidence" value="ECO:0007669"/>
    <property type="project" value="UniProtKB-KW"/>
</dbReference>
<keyword evidence="2 4" id="KW-0807">Transducer</keyword>
<evidence type="ECO:0000256" key="2">
    <source>
        <dbReference type="ARBA" id="ARBA00023224"/>
    </source>
</evidence>
<dbReference type="PROSITE" id="PS50111">
    <property type="entry name" value="CHEMOTAXIS_TRANSDUC_2"/>
    <property type="match status" value="1"/>
</dbReference>
<feature type="domain" description="Methyl-accepting transducer" evidence="6">
    <location>
        <begin position="249"/>
        <end position="485"/>
    </location>
</feature>
<sequence>MKIKTQVSASLTGIVLLLVIVAGGGYLATSVVNQAGSVLGTALVPGVQGYNNLRYETLEIALQAFRGDIDGVQSQAAPLIPRIEAFMVTQPDSPFYGDQVLQEGLTYIGDTLLAVVRTASLQQAGQPPTPEFVEALRALEAMEVRAAEVIQYLVDSTMARVNGVIATSVRILIIVSLIAVLIAIVVGTLLTRKLNRGLVSLNASFRQISDGDLTVQADDSSKDEFGEIASYFNGLASNLKNTVGELGQMMSTLSELSTRFRDSGVRFQERATQTSDETQQVATAMTEMAATIREVAQNAEATSGQAQNASTQARDARGLVATSVTNSQTLQTQMTDISGQVLQLKDKTESISSVIDVIQGIAEQTNLLALNAAIEAARAGEQGRGFAVVADEVRTLATRTAQSTQEIIDVIQALQSMSESTSQQITKGRESVEANAEAIAAIESSLTTILDNISSISDMNHQIATNSQEQSHVAEEMNTNVVRISDLSEDNAAQTRQINEDIGTIDELVTSVRELISHFRY</sequence>
<dbReference type="STRING" id="314283.MED297_08631"/>
<dbReference type="PROSITE" id="PS50885">
    <property type="entry name" value="HAMP"/>
    <property type="match status" value="1"/>
</dbReference>
<evidence type="ECO:0000313" key="9">
    <source>
        <dbReference type="Proteomes" id="UP000005953"/>
    </source>
</evidence>
<dbReference type="SUPFAM" id="SSF58104">
    <property type="entry name" value="Methyl-accepting chemotaxis protein (MCP) signaling domain"/>
    <property type="match status" value="1"/>
</dbReference>
<dbReference type="GO" id="GO:0004888">
    <property type="term" value="F:transmembrane signaling receptor activity"/>
    <property type="evidence" value="ECO:0007669"/>
    <property type="project" value="InterPro"/>
</dbReference>
<feature type="transmembrane region" description="Helical" evidence="5">
    <location>
        <begin position="171"/>
        <end position="190"/>
    </location>
</feature>
<protein>
    <submittedName>
        <fullName evidence="8">Methyl-accepting chemotaxis protein</fullName>
    </submittedName>
</protein>
<evidence type="ECO:0000256" key="3">
    <source>
        <dbReference type="ARBA" id="ARBA00029447"/>
    </source>
</evidence>
<dbReference type="AlphaFoldDB" id="A4BJ27"/>
<dbReference type="Gene3D" id="6.10.340.10">
    <property type="match status" value="1"/>
</dbReference>
<dbReference type="HOGENOM" id="CLU_000445_107_27_6"/>
<dbReference type="RefSeq" id="WP_008045890.1">
    <property type="nucleotide sequence ID" value="NZ_CH724152.1"/>
</dbReference>
<evidence type="ECO:0000256" key="1">
    <source>
        <dbReference type="ARBA" id="ARBA00004370"/>
    </source>
</evidence>